<dbReference type="Pfam" id="PF23379">
    <property type="entry name" value="DUF7096"/>
    <property type="match status" value="1"/>
</dbReference>
<feature type="compositionally biased region" description="Polar residues" evidence="1">
    <location>
        <begin position="67"/>
        <end position="76"/>
    </location>
</feature>
<dbReference type="GeneID" id="72183851"/>
<protein>
    <recommendedName>
        <fullName evidence="2">DUF7096 domain-containing protein</fullName>
    </recommendedName>
</protein>
<evidence type="ECO:0000313" key="3">
    <source>
        <dbReference type="EMBL" id="UPV74779.1"/>
    </source>
</evidence>
<proteinExistence type="predicted"/>
<dbReference type="AlphaFoldDB" id="A0A8U0HVA0"/>
<evidence type="ECO:0000259" key="2">
    <source>
        <dbReference type="Pfam" id="PF23379"/>
    </source>
</evidence>
<dbReference type="Proteomes" id="UP000830729">
    <property type="component" value="Chromosome"/>
</dbReference>
<reference evidence="3 4" key="1">
    <citation type="submission" date="2022-04" db="EMBL/GenBank/DDBJ databases">
        <title>Diverse halophilic archaea isolated from saline environments.</title>
        <authorList>
            <person name="Cui H.-L."/>
        </authorList>
    </citation>
    <scope>NUCLEOTIDE SEQUENCE [LARGE SCALE GENOMIC DNA]</scope>
    <source>
        <strain evidence="3 4">XZYJT49</strain>
    </source>
</reference>
<gene>
    <name evidence="3" type="ORF">M0R89_01590</name>
</gene>
<dbReference type="PROSITE" id="PS51257">
    <property type="entry name" value="PROKAR_LIPOPROTEIN"/>
    <property type="match status" value="1"/>
</dbReference>
<dbReference type="KEGG" id="halx:M0R89_01590"/>
<evidence type="ECO:0000256" key="1">
    <source>
        <dbReference type="SAM" id="MobiDB-lite"/>
    </source>
</evidence>
<feature type="compositionally biased region" description="Basic and acidic residues" evidence="1">
    <location>
        <begin position="27"/>
        <end position="39"/>
    </location>
</feature>
<dbReference type="EMBL" id="CP096659">
    <property type="protein sequence ID" value="UPV74779.1"/>
    <property type="molecule type" value="Genomic_DNA"/>
</dbReference>
<keyword evidence="4" id="KW-1185">Reference proteome</keyword>
<organism evidence="3 4">
    <name type="scientific">Halorussus limi</name>
    <dbReference type="NCBI Taxonomy" id="2938695"/>
    <lineage>
        <taxon>Archaea</taxon>
        <taxon>Methanobacteriati</taxon>
        <taxon>Methanobacteriota</taxon>
        <taxon>Stenosarchaea group</taxon>
        <taxon>Halobacteria</taxon>
        <taxon>Halobacteriales</taxon>
        <taxon>Haladaptataceae</taxon>
        <taxon>Halorussus</taxon>
    </lineage>
</organism>
<evidence type="ECO:0000313" key="4">
    <source>
        <dbReference type="Proteomes" id="UP000830729"/>
    </source>
</evidence>
<dbReference type="RefSeq" id="WP_248650822.1">
    <property type="nucleotide sequence ID" value="NZ_CP096659.1"/>
</dbReference>
<name>A0A8U0HVA0_9EURY</name>
<feature type="region of interest" description="Disordered" evidence="1">
    <location>
        <begin position="27"/>
        <end position="81"/>
    </location>
</feature>
<accession>A0A8U0HVA0</accession>
<dbReference type="InterPro" id="IPR055522">
    <property type="entry name" value="DUF7096"/>
</dbReference>
<sequence length="233" mass="25027">MKPTFVLLFAAVGLACVTGAAVADADHSARPATDAEHPDWPGGETTNQSDDADDSANDGTPDGDATTGLSPGQQLTGAVGAQGASVQGELLNRSLSARLSNATTPAERAEVIADETESMAAYLDGLEGVRENLTESWETDELSEGEYRAALTEFVVRARTVERRANRTARAAENLSESTRRIYGVNTTRIWNLSERAHALYQFENAIGREVVNETLDNGSDRRRFPIADDRSV</sequence>
<feature type="domain" description="DUF7096" evidence="2">
    <location>
        <begin position="1"/>
        <end position="217"/>
    </location>
</feature>